<reference evidence="2" key="2">
    <citation type="submission" date="2020-10" db="UniProtKB">
        <authorList>
            <consortium name="WormBaseParasite"/>
        </authorList>
    </citation>
    <scope>IDENTIFICATION</scope>
</reference>
<dbReference type="AlphaFoldDB" id="A0A7E4ZVB3"/>
<accession>A0A7E4ZVB3</accession>
<dbReference type="Proteomes" id="UP000492821">
    <property type="component" value="Unassembled WGS sequence"/>
</dbReference>
<name>A0A7E4ZVB3_PANRE</name>
<dbReference type="WBParaSite" id="Pan_g19392.t1">
    <property type="protein sequence ID" value="Pan_g19392.t1"/>
    <property type="gene ID" value="Pan_g19392"/>
</dbReference>
<protein>
    <submittedName>
        <fullName evidence="2">Headcase middle domain-containing protein</fullName>
    </submittedName>
</protein>
<reference evidence="1" key="1">
    <citation type="journal article" date="2013" name="Genetics">
        <title>The draft genome and transcriptome of Panagrellus redivivus are shaped by the harsh demands of a free-living lifestyle.</title>
        <authorList>
            <person name="Srinivasan J."/>
            <person name="Dillman A.R."/>
            <person name="Macchietto M.G."/>
            <person name="Heikkinen L."/>
            <person name="Lakso M."/>
            <person name="Fracchia K.M."/>
            <person name="Antoshechkin I."/>
            <person name="Mortazavi A."/>
            <person name="Wong G."/>
            <person name="Sternberg P.W."/>
        </authorList>
    </citation>
    <scope>NUCLEOTIDE SEQUENCE [LARGE SCALE GENOMIC DNA]</scope>
    <source>
        <strain evidence="1">MT8872</strain>
    </source>
</reference>
<proteinExistence type="predicted"/>
<evidence type="ECO:0000313" key="1">
    <source>
        <dbReference type="Proteomes" id="UP000492821"/>
    </source>
</evidence>
<sequence length="195" mass="22153">MSAYPIHTYFEKGLIYPIYRLTCGCGMYEFGSPHCLVNAMISSYSNVGEATSVYAYNPADHWCQCHRCTHPEKYTDVDDNNDINSLNALDELKQVDGTQYLNGRSRKLSTIIEEADDVEEVYYYSPASNSSDNSSVCAFDFIRDETSPEVEWIDDDVKLVQAPEELNDRFNRVLDFDSSFLSAESSVYPVYAYAP</sequence>
<organism evidence="1 2">
    <name type="scientific">Panagrellus redivivus</name>
    <name type="common">Microworm</name>
    <dbReference type="NCBI Taxonomy" id="6233"/>
    <lineage>
        <taxon>Eukaryota</taxon>
        <taxon>Metazoa</taxon>
        <taxon>Ecdysozoa</taxon>
        <taxon>Nematoda</taxon>
        <taxon>Chromadorea</taxon>
        <taxon>Rhabditida</taxon>
        <taxon>Tylenchina</taxon>
        <taxon>Panagrolaimomorpha</taxon>
        <taxon>Panagrolaimoidea</taxon>
        <taxon>Panagrolaimidae</taxon>
        <taxon>Panagrellus</taxon>
    </lineage>
</organism>
<evidence type="ECO:0000313" key="2">
    <source>
        <dbReference type="WBParaSite" id="Pan_g19392.t1"/>
    </source>
</evidence>
<keyword evidence="1" id="KW-1185">Reference proteome</keyword>